<dbReference type="RefSeq" id="WP_070174550.1">
    <property type="nucleotide sequence ID" value="NZ_BMJR01000004.1"/>
</dbReference>
<keyword evidence="1" id="KW-0472">Membrane</keyword>
<keyword evidence="4" id="KW-1185">Reference proteome</keyword>
<feature type="transmembrane region" description="Helical" evidence="1">
    <location>
        <begin position="89"/>
        <end position="112"/>
    </location>
</feature>
<dbReference type="GO" id="GO:0004175">
    <property type="term" value="F:endopeptidase activity"/>
    <property type="evidence" value="ECO:0007669"/>
    <property type="project" value="UniProtKB-ARBA"/>
</dbReference>
<accession>A0A1E8FKH9</accession>
<dbReference type="Pfam" id="PF02517">
    <property type="entry name" value="Rce1-like"/>
    <property type="match status" value="1"/>
</dbReference>
<evidence type="ECO:0000256" key="1">
    <source>
        <dbReference type="SAM" id="Phobius"/>
    </source>
</evidence>
<proteinExistence type="predicted"/>
<dbReference type="PANTHER" id="PTHR35797:SF1">
    <property type="entry name" value="PROTEASE"/>
    <property type="match status" value="1"/>
</dbReference>
<dbReference type="PANTHER" id="PTHR35797">
    <property type="entry name" value="PROTEASE-RELATED"/>
    <property type="match status" value="1"/>
</dbReference>
<dbReference type="EMBL" id="MJIC01000001">
    <property type="protein sequence ID" value="OFI36440.1"/>
    <property type="molecule type" value="Genomic_DNA"/>
</dbReference>
<sequence length="278" mass="30503">MHQTTSVPETCQVQFRSFIPFLLISFGIAWGILGLYILLPDLMGTVFGQLTGNHPLFFLAVYAPAIAAFVLVGRNGGLSGLQRFLGRALLWRCSVAWYAFLIIGIPLIFIVGSAIRGNLLTEPFPFASFQGLLIALALAAIKGPIEEFGWRGLALPLLQRKFAPLWAGLVLGAIWGLWHLPAFLLSGTQQSEWSFAAFFAGCLAISVIATALFNSSRGSILLSAFFHFSLMNPIFPDAQPYDTYLLIVVATLIVWWKHKDMLTKEGSVTEVIPQSKTP</sequence>
<keyword evidence="1" id="KW-0812">Transmembrane</keyword>
<dbReference type="AlphaFoldDB" id="A0A1E8FKH9"/>
<dbReference type="OrthoDB" id="3693644at2"/>
<evidence type="ECO:0000313" key="4">
    <source>
        <dbReference type="Proteomes" id="UP000176037"/>
    </source>
</evidence>
<feature type="domain" description="CAAX prenyl protease 2/Lysostaphin resistance protein A-like" evidence="2">
    <location>
        <begin position="132"/>
        <end position="229"/>
    </location>
</feature>
<feature type="transmembrane region" description="Helical" evidence="1">
    <location>
        <begin position="59"/>
        <end position="77"/>
    </location>
</feature>
<organism evidence="3 4">
    <name type="scientific">Alteromonas lipolytica</name>
    <dbReference type="NCBI Taxonomy" id="1856405"/>
    <lineage>
        <taxon>Bacteria</taxon>
        <taxon>Pseudomonadati</taxon>
        <taxon>Pseudomonadota</taxon>
        <taxon>Gammaproteobacteria</taxon>
        <taxon>Alteromonadales</taxon>
        <taxon>Alteromonadaceae</taxon>
        <taxon>Alteromonas/Salinimonas group</taxon>
        <taxon>Alteromonas</taxon>
    </lineage>
</organism>
<feature type="transmembrane region" description="Helical" evidence="1">
    <location>
        <begin position="162"/>
        <end position="181"/>
    </location>
</feature>
<reference evidence="3 4" key="1">
    <citation type="submission" date="2016-09" db="EMBL/GenBank/DDBJ databases">
        <title>Alteromonas lipolytica, a new species isolated from sea water.</title>
        <authorList>
            <person name="Wu Y.-H."/>
            <person name="Cheng H."/>
            <person name="Xu X.-W."/>
        </authorList>
    </citation>
    <scope>NUCLEOTIDE SEQUENCE [LARGE SCALE GENOMIC DNA]</scope>
    <source>
        <strain evidence="3 4">JW12</strain>
    </source>
</reference>
<dbReference type="Proteomes" id="UP000176037">
    <property type="component" value="Unassembled WGS sequence"/>
</dbReference>
<evidence type="ECO:0000313" key="3">
    <source>
        <dbReference type="EMBL" id="OFI36440.1"/>
    </source>
</evidence>
<feature type="transmembrane region" description="Helical" evidence="1">
    <location>
        <begin position="21"/>
        <end position="39"/>
    </location>
</feature>
<dbReference type="InterPro" id="IPR042150">
    <property type="entry name" value="MmRce1-like"/>
</dbReference>
<keyword evidence="1" id="KW-1133">Transmembrane helix</keyword>
<gene>
    <name evidence="3" type="ORF">BFC17_00740</name>
</gene>
<dbReference type="InterPro" id="IPR003675">
    <property type="entry name" value="Rce1/LyrA-like_dom"/>
</dbReference>
<protein>
    <submittedName>
        <fullName evidence="3">Abortive infection protein</fullName>
    </submittedName>
</protein>
<dbReference type="STRING" id="1856405.BFC17_00740"/>
<comment type="caution">
    <text evidence="3">The sequence shown here is derived from an EMBL/GenBank/DDBJ whole genome shotgun (WGS) entry which is preliminary data.</text>
</comment>
<feature type="transmembrane region" description="Helical" evidence="1">
    <location>
        <begin position="193"/>
        <end position="213"/>
    </location>
</feature>
<feature type="transmembrane region" description="Helical" evidence="1">
    <location>
        <begin position="241"/>
        <end position="256"/>
    </location>
</feature>
<evidence type="ECO:0000259" key="2">
    <source>
        <dbReference type="Pfam" id="PF02517"/>
    </source>
</evidence>
<dbReference type="GO" id="GO:0080120">
    <property type="term" value="P:CAAX-box protein maturation"/>
    <property type="evidence" value="ECO:0007669"/>
    <property type="project" value="UniProtKB-ARBA"/>
</dbReference>
<name>A0A1E8FKH9_9ALTE</name>